<protein>
    <submittedName>
        <fullName evidence="7">Sigma-70 family RNA polymerase sigma factor</fullName>
    </submittedName>
</protein>
<dbReference type="PANTHER" id="PTHR43133">
    <property type="entry name" value="RNA POLYMERASE ECF-TYPE SIGMA FACTO"/>
    <property type="match status" value="1"/>
</dbReference>
<dbReference type="Gene3D" id="1.10.1740.10">
    <property type="match status" value="1"/>
</dbReference>
<dbReference type="CDD" id="cd06171">
    <property type="entry name" value="Sigma70_r4"/>
    <property type="match status" value="1"/>
</dbReference>
<evidence type="ECO:0000259" key="6">
    <source>
        <dbReference type="Pfam" id="PF22029"/>
    </source>
</evidence>
<gene>
    <name evidence="7" type="ORF">U1T56_20810</name>
</gene>
<feature type="domain" description="PhyR sigma2" evidence="6">
    <location>
        <begin position="18"/>
        <end position="71"/>
    </location>
</feature>
<dbReference type="Pfam" id="PF08281">
    <property type="entry name" value="Sigma70_r4_2"/>
    <property type="match status" value="1"/>
</dbReference>
<evidence type="ECO:0000259" key="5">
    <source>
        <dbReference type="Pfam" id="PF08281"/>
    </source>
</evidence>
<evidence type="ECO:0000256" key="2">
    <source>
        <dbReference type="ARBA" id="ARBA00023015"/>
    </source>
</evidence>
<dbReference type="InterPro" id="IPR013324">
    <property type="entry name" value="RNA_pol_sigma_r3/r4-like"/>
</dbReference>
<proteinExistence type="inferred from homology"/>
<evidence type="ECO:0000256" key="3">
    <source>
        <dbReference type="ARBA" id="ARBA00023082"/>
    </source>
</evidence>
<dbReference type="SUPFAM" id="SSF88659">
    <property type="entry name" value="Sigma3 and sigma4 domains of RNA polymerase sigma factors"/>
    <property type="match status" value="1"/>
</dbReference>
<dbReference type="InterPro" id="IPR039425">
    <property type="entry name" value="RNA_pol_sigma-70-like"/>
</dbReference>
<reference evidence="7 8" key="1">
    <citation type="submission" date="2024-01" db="EMBL/GenBank/DDBJ databases">
        <title>Multi-omics insights into the function and evolution of sodium benzoate biodegradation pathways in Benzoatithermus flavus gen. nov., sp. nov. from hot spring.</title>
        <authorList>
            <person name="Hu C.-J."/>
            <person name="Li W.-J."/>
        </authorList>
    </citation>
    <scope>NUCLEOTIDE SEQUENCE [LARGE SCALE GENOMIC DNA]</scope>
    <source>
        <strain evidence="7 8">SYSU G07066</strain>
    </source>
</reference>
<sequence length="178" mass="20100">MAGTHGNLERDKLTQDLTTHVAALRRYALVLAGDPHEADDLVQECLSRVLGQMRAWRPVRDLRAYLFATMHNVFIDATRKRRSRVDHVPIEDVMATLSLPANQTRRLEVRDLLQALAALPEQQREVVLLVGLEGMSYLEAARVLDVPIGTVMSRLSRGREALRQLMTQGSVTRLRVVK</sequence>
<dbReference type="Proteomes" id="UP001375743">
    <property type="component" value="Unassembled WGS sequence"/>
</dbReference>
<dbReference type="EMBL" id="JBBLZC010000030">
    <property type="protein sequence ID" value="MEK0085602.1"/>
    <property type="molecule type" value="Genomic_DNA"/>
</dbReference>
<dbReference type="InterPro" id="IPR013325">
    <property type="entry name" value="RNA_pol_sigma_r2"/>
</dbReference>
<evidence type="ECO:0000313" key="8">
    <source>
        <dbReference type="Proteomes" id="UP001375743"/>
    </source>
</evidence>
<dbReference type="InterPro" id="IPR014284">
    <property type="entry name" value="RNA_pol_sigma-70_dom"/>
</dbReference>
<evidence type="ECO:0000256" key="4">
    <source>
        <dbReference type="ARBA" id="ARBA00023163"/>
    </source>
</evidence>
<comment type="similarity">
    <text evidence="1">Belongs to the sigma-70 factor family. ECF subfamily.</text>
</comment>
<keyword evidence="3" id="KW-0731">Sigma factor</keyword>
<keyword evidence="2" id="KW-0805">Transcription regulation</keyword>
<evidence type="ECO:0000313" key="7">
    <source>
        <dbReference type="EMBL" id="MEK0085602.1"/>
    </source>
</evidence>
<evidence type="ECO:0000256" key="1">
    <source>
        <dbReference type="ARBA" id="ARBA00010641"/>
    </source>
</evidence>
<name>A0ABU8XWN6_9PROT</name>
<feature type="domain" description="RNA polymerase sigma factor 70 region 4 type 2" evidence="5">
    <location>
        <begin position="111"/>
        <end position="162"/>
    </location>
</feature>
<dbReference type="Pfam" id="PF22029">
    <property type="entry name" value="PhyR_sigma2"/>
    <property type="match status" value="1"/>
</dbReference>
<keyword evidence="4" id="KW-0804">Transcription</keyword>
<dbReference type="InterPro" id="IPR013249">
    <property type="entry name" value="RNA_pol_sigma70_r4_t2"/>
</dbReference>
<accession>A0ABU8XWN6</accession>
<keyword evidence="8" id="KW-1185">Reference proteome</keyword>
<dbReference type="SUPFAM" id="SSF88946">
    <property type="entry name" value="Sigma2 domain of RNA polymerase sigma factors"/>
    <property type="match status" value="1"/>
</dbReference>
<dbReference type="RefSeq" id="WP_418161452.1">
    <property type="nucleotide sequence ID" value="NZ_JBBLZC010000030.1"/>
</dbReference>
<dbReference type="Gene3D" id="1.10.10.10">
    <property type="entry name" value="Winged helix-like DNA-binding domain superfamily/Winged helix DNA-binding domain"/>
    <property type="match status" value="1"/>
</dbReference>
<organism evidence="7 8">
    <name type="scientific">Benzoatithermus flavus</name>
    <dbReference type="NCBI Taxonomy" id="3108223"/>
    <lineage>
        <taxon>Bacteria</taxon>
        <taxon>Pseudomonadati</taxon>
        <taxon>Pseudomonadota</taxon>
        <taxon>Alphaproteobacteria</taxon>
        <taxon>Geminicoccales</taxon>
        <taxon>Geminicoccaceae</taxon>
        <taxon>Benzoatithermus</taxon>
    </lineage>
</organism>
<dbReference type="PANTHER" id="PTHR43133:SF25">
    <property type="entry name" value="RNA POLYMERASE SIGMA FACTOR RFAY-RELATED"/>
    <property type="match status" value="1"/>
</dbReference>
<dbReference type="InterPro" id="IPR053866">
    <property type="entry name" value="PhyR_sigma2"/>
</dbReference>
<dbReference type="InterPro" id="IPR036388">
    <property type="entry name" value="WH-like_DNA-bd_sf"/>
</dbReference>
<dbReference type="NCBIfam" id="TIGR02937">
    <property type="entry name" value="sigma70-ECF"/>
    <property type="match status" value="1"/>
</dbReference>
<comment type="caution">
    <text evidence="7">The sequence shown here is derived from an EMBL/GenBank/DDBJ whole genome shotgun (WGS) entry which is preliminary data.</text>
</comment>